<organism evidence="2 3">
    <name type="scientific">Phytophthora citrophthora</name>
    <dbReference type="NCBI Taxonomy" id="4793"/>
    <lineage>
        <taxon>Eukaryota</taxon>
        <taxon>Sar</taxon>
        <taxon>Stramenopiles</taxon>
        <taxon>Oomycota</taxon>
        <taxon>Peronosporomycetes</taxon>
        <taxon>Peronosporales</taxon>
        <taxon>Peronosporaceae</taxon>
        <taxon>Phytophthora</taxon>
    </lineage>
</organism>
<dbReference type="EMBL" id="JASMQC010000058">
    <property type="protein sequence ID" value="KAK1928748.1"/>
    <property type="molecule type" value="Genomic_DNA"/>
</dbReference>
<reference evidence="2" key="1">
    <citation type="submission" date="2023-08" db="EMBL/GenBank/DDBJ databases">
        <title>Reference Genome Resource for the Citrus Pathogen Phytophthora citrophthora.</title>
        <authorList>
            <person name="Moller H."/>
            <person name="Coetzee B."/>
            <person name="Rose L.J."/>
            <person name="Van Niekerk J.M."/>
        </authorList>
    </citation>
    <scope>NUCLEOTIDE SEQUENCE</scope>
    <source>
        <strain evidence="2">STE-U-9442</strain>
    </source>
</reference>
<gene>
    <name evidence="2" type="ORF">P3T76_015851</name>
</gene>
<evidence type="ECO:0000256" key="1">
    <source>
        <dbReference type="SAM" id="MobiDB-lite"/>
    </source>
</evidence>
<dbReference type="PANTHER" id="PTHR46586:SF3">
    <property type="entry name" value="ANKYRIN REPEAT-CONTAINING PROTEIN"/>
    <property type="match status" value="1"/>
</dbReference>
<dbReference type="InterPro" id="IPR052050">
    <property type="entry name" value="SecEffector_AnkRepeat"/>
</dbReference>
<comment type="caution">
    <text evidence="2">The sequence shown here is derived from an EMBL/GenBank/DDBJ whole genome shotgun (WGS) entry which is preliminary data.</text>
</comment>
<sequence>MNIFTRFGHSGSGASFSAVFIQPLDHLEVSIRRSSIHSSSGASFGTILMKPYNSCKVVVGGSSIHGSSCAAFITIFVKILDTIYEVRAAASMTTLKTADDIRVAIDALELDEVASYFDQDDDEIDPYVVCEGVSIDAFNEYVGDGEGLRISLRFLALYDGRLVIVDLPTTVHESTARFESEFLAATGNRREVASGGSMTAERAGNPNKEADATFGPKRTTLNQTPAPAPRTVEDWVTLAVEVGRSQTWASLMEAARWWFGYTGIQYVLLLKVSAPGTQIRYALYDCTTRPHPTIRPTAWGTFRHAAAGAAANVTFDMRRILSIPANAALPNGVNAIAVVDLRIIMNLRTTKSKSQRKRQTTVRVLSASALAFSVSYATRHSSCCSRNLTISEWPFFFASKIASAVQLSVDGAVSNSHVLVARWLKENRSEGCSTAAMDNAAGKGLLAAVKWVNENFAVGCTPAAMVNAASKGFWRLSSIW</sequence>
<evidence type="ECO:0000313" key="2">
    <source>
        <dbReference type="EMBL" id="KAK1928748.1"/>
    </source>
</evidence>
<name>A0AAD9LA07_9STRA</name>
<proteinExistence type="predicted"/>
<dbReference type="PANTHER" id="PTHR46586">
    <property type="entry name" value="ANKYRIN REPEAT-CONTAINING PROTEIN"/>
    <property type="match status" value="1"/>
</dbReference>
<protein>
    <submittedName>
        <fullName evidence="2">Uncharacterized protein</fullName>
    </submittedName>
</protein>
<keyword evidence="3" id="KW-1185">Reference proteome</keyword>
<dbReference type="AlphaFoldDB" id="A0AAD9LA07"/>
<accession>A0AAD9LA07</accession>
<feature type="region of interest" description="Disordered" evidence="1">
    <location>
        <begin position="189"/>
        <end position="228"/>
    </location>
</feature>
<evidence type="ECO:0000313" key="3">
    <source>
        <dbReference type="Proteomes" id="UP001259832"/>
    </source>
</evidence>
<dbReference type="Proteomes" id="UP001259832">
    <property type="component" value="Unassembled WGS sequence"/>
</dbReference>